<protein>
    <submittedName>
        <fullName evidence="2">Uncharacterized protein</fullName>
    </submittedName>
</protein>
<keyword evidence="1" id="KW-0677">Repeat</keyword>
<dbReference type="AlphaFoldDB" id="A0AAE0GP31"/>
<dbReference type="PANTHER" id="PTHR23084:SF263">
    <property type="entry name" value="MORN REPEAT-CONTAINING PROTEIN 1"/>
    <property type="match status" value="1"/>
</dbReference>
<sequence length="228" mass="24735">MVSHEHAVFDAFRRESVEPVVHSGAQLVEGKKSLGVLEWKGCPDPSSRCRYQGSVSGKLCMGHGVLSFETVEVDLLGSSHVVRECTLEGTFRDNELEGYGVFTGSMAPYPPVPSPEEGDVEWSWANCAKYAGQWRQTRRDGIGVMTCQDGSTYSGVWADDRFLGACGPDTLDALDAHRVPSRHRRETMENLQGLAGFSRVPPRSSSCGPLQGLAAFLLGAQAAGRCRV</sequence>
<dbReference type="InterPro" id="IPR003409">
    <property type="entry name" value="MORN"/>
</dbReference>
<comment type="caution">
    <text evidence="2">The sequence shown here is derived from an EMBL/GenBank/DDBJ whole genome shotgun (WGS) entry which is preliminary data.</text>
</comment>
<evidence type="ECO:0000256" key="1">
    <source>
        <dbReference type="ARBA" id="ARBA00022737"/>
    </source>
</evidence>
<name>A0AAE0GP31_9CHLO</name>
<organism evidence="2 3">
    <name type="scientific">Cymbomonas tetramitiformis</name>
    <dbReference type="NCBI Taxonomy" id="36881"/>
    <lineage>
        <taxon>Eukaryota</taxon>
        <taxon>Viridiplantae</taxon>
        <taxon>Chlorophyta</taxon>
        <taxon>Pyramimonadophyceae</taxon>
        <taxon>Pyramimonadales</taxon>
        <taxon>Pyramimonadaceae</taxon>
        <taxon>Cymbomonas</taxon>
    </lineage>
</organism>
<proteinExistence type="predicted"/>
<dbReference type="Proteomes" id="UP001190700">
    <property type="component" value="Unassembled WGS sequence"/>
</dbReference>
<dbReference type="Gene3D" id="2.20.110.10">
    <property type="entry name" value="Histone H3 K4-specific methyltransferase SET7/9 N-terminal domain"/>
    <property type="match status" value="1"/>
</dbReference>
<dbReference type="SUPFAM" id="SSF82185">
    <property type="entry name" value="Histone H3 K4-specific methyltransferase SET7/9 N-terminal domain"/>
    <property type="match status" value="1"/>
</dbReference>
<keyword evidence="3" id="KW-1185">Reference proteome</keyword>
<evidence type="ECO:0000313" key="3">
    <source>
        <dbReference type="Proteomes" id="UP001190700"/>
    </source>
</evidence>
<gene>
    <name evidence="2" type="ORF">CYMTET_10531</name>
</gene>
<dbReference type="SMART" id="SM00698">
    <property type="entry name" value="MORN"/>
    <property type="match status" value="2"/>
</dbReference>
<dbReference type="EMBL" id="LGRX02003743">
    <property type="protein sequence ID" value="KAK3281694.1"/>
    <property type="molecule type" value="Genomic_DNA"/>
</dbReference>
<reference evidence="2 3" key="1">
    <citation type="journal article" date="2015" name="Genome Biol. Evol.">
        <title>Comparative Genomics of a Bacterivorous Green Alga Reveals Evolutionary Causalities and Consequences of Phago-Mixotrophic Mode of Nutrition.</title>
        <authorList>
            <person name="Burns J.A."/>
            <person name="Paasch A."/>
            <person name="Narechania A."/>
            <person name="Kim E."/>
        </authorList>
    </citation>
    <scope>NUCLEOTIDE SEQUENCE [LARGE SCALE GENOMIC DNA]</scope>
    <source>
        <strain evidence="2 3">PLY_AMNH</strain>
    </source>
</reference>
<dbReference type="GO" id="GO:0016020">
    <property type="term" value="C:membrane"/>
    <property type="evidence" value="ECO:0007669"/>
    <property type="project" value="UniProtKB-ARBA"/>
</dbReference>
<dbReference type="PANTHER" id="PTHR23084">
    <property type="entry name" value="PHOSPHATIDYLINOSITOL-4-PHOSPHATE 5-KINASE RELATED"/>
    <property type="match status" value="1"/>
</dbReference>
<dbReference type="Pfam" id="PF02493">
    <property type="entry name" value="MORN"/>
    <property type="match status" value="3"/>
</dbReference>
<evidence type="ECO:0000313" key="2">
    <source>
        <dbReference type="EMBL" id="KAK3281694.1"/>
    </source>
</evidence>
<accession>A0AAE0GP31</accession>